<feature type="region of interest" description="Disordered" evidence="1">
    <location>
        <begin position="38"/>
        <end position="74"/>
    </location>
</feature>
<keyword evidence="4" id="KW-1185">Reference proteome</keyword>
<evidence type="ECO:0008006" key="5">
    <source>
        <dbReference type="Google" id="ProtNLM"/>
    </source>
</evidence>
<evidence type="ECO:0000313" key="4">
    <source>
        <dbReference type="Proteomes" id="UP001157126"/>
    </source>
</evidence>
<reference evidence="4" key="1">
    <citation type="journal article" date="2019" name="Int. J. Syst. Evol. Microbiol.">
        <title>The Global Catalogue of Microorganisms (GCM) 10K type strain sequencing project: providing services to taxonomists for standard genome sequencing and annotation.</title>
        <authorList>
            <consortium name="The Broad Institute Genomics Platform"/>
            <consortium name="The Broad Institute Genome Sequencing Center for Infectious Disease"/>
            <person name="Wu L."/>
            <person name="Ma J."/>
        </authorList>
    </citation>
    <scope>NUCLEOTIDE SEQUENCE [LARGE SCALE GENOMIC DNA]</scope>
    <source>
        <strain evidence="4">NBRC 113072</strain>
    </source>
</reference>
<dbReference type="EMBL" id="BSUO01000001">
    <property type="protein sequence ID" value="GMA38014.1"/>
    <property type="molecule type" value="Genomic_DNA"/>
</dbReference>
<feature type="chain" id="PRO_5045748803" description="Lipoprotein" evidence="2">
    <location>
        <begin position="34"/>
        <end position="165"/>
    </location>
</feature>
<protein>
    <recommendedName>
        <fullName evidence="5">Lipoprotein</fullName>
    </recommendedName>
</protein>
<feature type="signal peptide" evidence="2">
    <location>
        <begin position="1"/>
        <end position="33"/>
    </location>
</feature>
<proteinExistence type="predicted"/>
<evidence type="ECO:0000256" key="1">
    <source>
        <dbReference type="SAM" id="MobiDB-lite"/>
    </source>
</evidence>
<name>A0ABQ6IJW3_9MICO</name>
<sequence length="165" mass="16824">MSAPRSDLTRSTRSSRARSAAVVALLTIVAAVAAGCTDQTEPEGGSTAAPSDAAPAVTPAPDRTTVDDEGGVGAHADLQKPLCAAQNGVWGFTGVVKNAARTAQVYTVEVSVVNPDGWSVVGTKSIEARAEPGKAVPVRAAAFHRESAADAAKHQCVTRVVRHQG</sequence>
<dbReference type="Proteomes" id="UP001157126">
    <property type="component" value="Unassembled WGS sequence"/>
</dbReference>
<dbReference type="RefSeq" id="WP_284302108.1">
    <property type="nucleotide sequence ID" value="NZ_BSUO01000001.1"/>
</dbReference>
<organism evidence="3 4">
    <name type="scientific">Mobilicoccus caccae</name>
    <dbReference type="NCBI Taxonomy" id="1859295"/>
    <lineage>
        <taxon>Bacteria</taxon>
        <taxon>Bacillati</taxon>
        <taxon>Actinomycetota</taxon>
        <taxon>Actinomycetes</taxon>
        <taxon>Micrococcales</taxon>
        <taxon>Dermatophilaceae</taxon>
        <taxon>Mobilicoccus</taxon>
    </lineage>
</organism>
<gene>
    <name evidence="3" type="ORF">GCM10025883_00590</name>
</gene>
<evidence type="ECO:0000313" key="3">
    <source>
        <dbReference type="EMBL" id="GMA38014.1"/>
    </source>
</evidence>
<accession>A0ABQ6IJW3</accession>
<evidence type="ECO:0000256" key="2">
    <source>
        <dbReference type="SAM" id="SignalP"/>
    </source>
</evidence>
<keyword evidence="2" id="KW-0732">Signal</keyword>
<comment type="caution">
    <text evidence="3">The sequence shown here is derived from an EMBL/GenBank/DDBJ whole genome shotgun (WGS) entry which is preliminary data.</text>
</comment>